<feature type="domain" description="Novel STAND NTPase 1" evidence="3">
    <location>
        <begin position="216"/>
        <end position="615"/>
    </location>
</feature>
<feature type="domain" description="Sulfatase-modifying factor enzyme-like" evidence="1">
    <location>
        <begin position="710"/>
        <end position="916"/>
    </location>
</feature>
<evidence type="ECO:0000259" key="2">
    <source>
        <dbReference type="Pfam" id="PF13271"/>
    </source>
</evidence>
<dbReference type="InterPro" id="IPR049052">
    <property type="entry name" value="nSTAND1"/>
</dbReference>
<sequence length="920" mass="102034">MRHVRVFISSPSDVSEERAALRKIIDDLQYDPFLRDHVSLQDVSWDRPRAEVPLLASLAPQEAVNRGLPKPSQCDIVVVILWSRLGTPLGPEYPRPGGGYFRSGTEWEFHDAVRSEAATGRPRVLLYHRNSDIQVSLKDPDLADKQEQLKLVGEFLHDAGNAIGSGRPVAINSYEDVTKFASTAEAHLRSVIKGLMDQEGKMDAGPGTPRRFTSSPFPGLRPFSESESLVFFGRERETNELVERLSDPKYRFLAVIGSSGVGKSSLVNAGVIPALRERGAIPGAESWRLLRMTPGEIDGDPFLSLAAALAGSRAAGAAADPQDIAQKLERDPGGFGEYIGGVLRDSPRWAKALLVVDQFEELFASTTDERKRVQFVALLVEAVRSERVVVIVTLRADFYAHCLEHPELAALLRDGSFPLSTAGLGALYRMITRPAELAGLHFQDQLYERIVEDTGAEPGGLALMAFTLNLLYSRAGADGELLVSEYERIGGIRGAIATRAEEIFEHLAPADREQLPTLFRKLTDVGESGAPVRRRARLSVLCQEPATERLVNLLVQARLVVVSDDGHREATAEVAHEALFGSWPRLTEWIQQTQDDMTLLRQLRRAADDWQRSNRLDSFLWPHERLVMVEAMLRNLDPELDPVIEDFIVPEATRILAEVEQPCAHQRRASVGDRLAEIGDPRAGVGLDAEGRPDILWRRVPGGRVRLRDAGEIQVPGFEISAYPVTYRQYRAFLDDPGGFAEPSWFDGLAARPQQPGRQFRLVPNHPAENVSWYDAVAFCRWLSARTGRQVRLPADWEWQLAAAGPGDGSRYCWGERWDDDRANTLECGLGRTVAVGLYAVGATPQGVHDLHGNVWEWCLNRLSDTALDGVDHASQNARVVRGGSWLVARSFARADFRGWDDPELRYPALGFRLVRAGTP</sequence>
<dbReference type="PANTHER" id="PTHR23150:SF19">
    <property type="entry name" value="FORMYLGLYCINE-GENERATING ENZYME"/>
    <property type="match status" value="1"/>
</dbReference>
<dbReference type="InterPro" id="IPR042095">
    <property type="entry name" value="SUMF_sf"/>
</dbReference>
<accession>A0A2T0Q2H9</accession>
<protein>
    <submittedName>
        <fullName evidence="4">Formylglycine-generating enzyme required for sulfatase activity</fullName>
    </submittedName>
</protein>
<dbReference type="InterPro" id="IPR005532">
    <property type="entry name" value="SUMF_dom"/>
</dbReference>
<comment type="caution">
    <text evidence="4">The sequence shown here is derived from an EMBL/GenBank/DDBJ whole genome shotgun (WGS) entry which is preliminary data.</text>
</comment>
<dbReference type="EMBL" id="PVZC01000005">
    <property type="protein sequence ID" value="PRX98002.1"/>
    <property type="molecule type" value="Genomic_DNA"/>
</dbReference>
<dbReference type="SUPFAM" id="SSF52540">
    <property type="entry name" value="P-loop containing nucleoside triphosphate hydrolases"/>
    <property type="match status" value="1"/>
</dbReference>
<evidence type="ECO:0000259" key="3">
    <source>
        <dbReference type="Pfam" id="PF20703"/>
    </source>
</evidence>
<dbReference type="Pfam" id="PF20703">
    <property type="entry name" value="nSTAND1"/>
    <property type="match status" value="1"/>
</dbReference>
<gene>
    <name evidence="4" type="ORF">CLV72_105355</name>
</gene>
<organism evidence="4 5">
    <name type="scientific">Allonocardiopsis opalescens</name>
    <dbReference type="NCBI Taxonomy" id="1144618"/>
    <lineage>
        <taxon>Bacteria</taxon>
        <taxon>Bacillati</taxon>
        <taxon>Actinomycetota</taxon>
        <taxon>Actinomycetes</taxon>
        <taxon>Streptosporangiales</taxon>
        <taxon>Allonocardiopsis</taxon>
    </lineage>
</organism>
<dbReference type="Pfam" id="PF03781">
    <property type="entry name" value="FGE-sulfatase"/>
    <property type="match status" value="1"/>
</dbReference>
<dbReference type="Pfam" id="PF13271">
    <property type="entry name" value="DUF4062"/>
    <property type="match status" value="1"/>
</dbReference>
<dbReference type="AlphaFoldDB" id="A0A2T0Q2H9"/>
<dbReference type="RefSeq" id="WP_170141027.1">
    <property type="nucleotide sequence ID" value="NZ_PVZC01000005.1"/>
</dbReference>
<dbReference type="Gene3D" id="3.90.1580.10">
    <property type="entry name" value="paralog of FGE (formylglycine-generating enzyme)"/>
    <property type="match status" value="1"/>
</dbReference>
<evidence type="ECO:0000313" key="5">
    <source>
        <dbReference type="Proteomes" id="UP000237846"/>
    </source>
</evidence>
<evidence type="ECO:0000313" key="4">
    <source>
        <dbReference type="EMBL" id="PRX98002.1"/>
    </source>
</evidence>
<name>A0A2T0Q2H9_9ACTN</name>
<dbReference type="InterPro" id="IPR051043">
    <property type="entry name" value="Sulfatase_Mod_Factor_Kinase"/>
</dbReference>
<dbReference type="InterPro" id="IPR027417">
    <property type="entry name" value="P-loop_NTPase"/>
</dbReference>
<keyword evidence="5" id="KW-1185">Reference proteome</keyword>
<dbReference type="GO" id="GO:0120147">
    <property type="term" value="F:formylglycine-generating oxidase activity"/>
    <property type="evidence" value="ECO:0007669"/>
    <property type="project" value="TreeGrafter"/>
</dbReference>
<dbReference type="SUPFAM" id="SSF56436">
    <property type="entry name" value="C-type lectin-like"/>
    <property type="match status" value="1"/>
</dbReference>
<evidence type="ECO:0000259" key="1">
    <source>
        <dbReference type="Pfam" id="PF03781"/>
    </source>
</evidence>
<dbReference type="PANTHER" id="PTHR23150">
    <property type="entry name" value="SULFATASE MODIFYING FACTOR 1, 2"/>
    <property type="match status" value="1"/>
</dbReference>
<proteinExistence type="predicted"/>
<reference evidence="4 5" key="1">
    <citation type="submission" date="2018-03" db="EMBL/GenBank/DDBJ databases">
        <title>Genomic Encyclopedia of Archaeal and Bacterial Type Strains, Phase II (KMG-II): from individual species to whole genera.</title>
        <authorList>
            <person name="Goeker M."/>
        </authorList>
    </citation>
    <scope>NUCLEOTIDE SEQUENCE [LARGE SCALE GENOMIC DNA]</scope>
    <source>
        <strain evidence="4 5">DSM 45601</strain>
    </source>
</reference>
<dbReference type="Proteomes" id="UP000237846">
    <property type="component" value="Unassembled WGS sequence"/>
</dbReference>
<feature type="domain" description="DUF4062" evidence="2">
    <location>
        <begin position="5"/>
        <end position="112"/>
    </location>
</feature>
<dbReference type="InterPro" id="IPR016187">
    <property type="entry name" value="CTDL_fold"/>
</dbReference>
<dbReference type="InterPro" id="IPR025139">
    <property type="entry name" value="DUF4062"/>
</dbReference>
<dbReference type="Gene3D" id="3.40.50.300">
    <property type="entry name" value="P-loop containing nucleotide triphosphate hydrolases"/>
    <property type="match status" value="1"/>
</dbReference>